<dbReference type="RefSeq" id="WP_179567783.1">
    <property type="nucleotide sequence ID" value="NZ_JACBZY010000001.1"/>
</dbReference>
<protein>
    <recommendedName>
        <fullName evidence="4">Terminase</fullName>
    </recommendedName>
</protein>
<dbReference type="AlphaFoldDB" id="A0A852YE03"/>
<dbReference type="EMBL" id="JACBZY010000001">
    <property type="protein sequence ID" value="NYG99540.1"/>
    <property type="molecule type" value="Genomic_DNA"/>
</dbReference>
<dbReference type="Proteomes" id="UP000553888">
    <property type="component" value="Unassembled WGS sequence"/>
</dbReference>
<gene>
    <name evidence="2" type="ORF">BJ979_002166</name>
</gene>
<sequence>MSDENSDAFESAEQPPRDSDREFLTGTLEDLKNASIRGRFHTDAPAHVQGRRELVRGAELLRLHGPRAMRGATIQGHQVHLSDILDAPHDSLGLLMPRRSFKTSTLFAKAIGRIAEREDYFVAYTMTTTAIKARQRFRDDIVRPLEGLFPDPRERPFHLNKAGGSERVEWRHPNGATSVFAFLAPKGDAFRSDAWDWIILDEAGQAKPDMGEDILDGAAATQDTRPGSHITFAGTGPKYREGNLLWDELEKGRAGEEGHSILDYSAPQTLTTDDVDEWPKARAVIIDIHPVIGTTTDEAAIRKSYSAVGPASFLREYCGVADTSGEAGFFDMTKWAAGEQTGEVPVIPAHHRVGFAVDPLGMWAAFVAVWRDDLGHPCLLVIGHRAGTKWAGDCGKETFKRLRTPIIYDSGSGSTVAAVDAMKRLRNPMPRFEGQTWPQVSAAAALLKTEMDDGNVRHWGDEELTRAVSQTKKRTTGDAKRWALGRVNIETDDITLVEAASIALRAYDEAKPRKAYKKPSFAA</sequence>
<comment type="caution">
    <text evidence="2">The sequence shown here is derived from an EMBL/GenBank/DDBJ whole genome shotgun (WGS) entry which is preliminary data.</text>
</comment>
<proteinExistence type="predicted"/>
<feature type="region of interest" description="Disordered" evidence="1">
    <location>
        <begin position="1"/>
        <end position="23"/>
    </location>
</feature>
<evidence type="ECO:0008006" key="4">
    <source>
        <dbReference type="Google" id="ProtNLM"/>
    </source>
</evidence>
<evidence type="ECO:0000256" key="1">
    <source>
        <dbReference type="SAM" id="MobiDB-lite"/>
    </source>
</evidence>
<dbReference type="InterPro" id="IPR027417">
    <property type="entry name" value="P-loop_NTPase"/>
</dbReference>
<name>A0A852YE03_9MICO</name>
<accession>A0A852YE03</accession>
<reference evidence="2 3" key="1">
    <citation type="submission" date="2020-07" db="EMBL/GenBank/DDBJ databases">
        <title>Sequencing the genomes of 1000 actinobacteria strains.</title>
        <authorList>
            <person name="Klenk H.-P."/>
        </authorList>
    </citation>
    <scope>NUCLEOTIDE SEQUENCE [LARGE SCALE GENOMIC DNA]</scope>
    <source>
        <strain evidence="2 3">DSM 23141</strain>
    </source>
</reference>
<organism evidence="2 3">
    <name type="scientific">Schumannella luteola</name>
    <dbReference type="NCBI Taxonomy" id="472059"/>
    <lineage>
        <taxon>Bacteria</taxon>
        <taxon>Bacillati</taxon>
        <taxon>Actinomycetota</taxon>
        <taxon>Actinomycetes</taxon>
        <taxon>Micrococcales</taxon>
        <taxon>Microbacteriaceae</taxon>
        <taxon>Schumannella</taxon>
    </lineage>
</organism>
<evidence type="ECO:0000313" key="3">
    <source>
        <dbReference type="Proteomes" id="UP000553888"/>
    </source>
</evidence>
<evidence type="ECO:0000313" key="2">
    <source>
        <dbReference type="EMBL" id="NYG99540.1"/>
    </source>
</evidence>
<keyword evidence="3" id="KW-1185">Reference proteome</keyword>
<dbReference type="Gene3D" id="3.40.50.300">
    <property type="entry name" value="P-loop containing nucleotide triphosphate hydrolases"/>
    <property type="match status" value="1"/>
</dbReference>